<reference evidence="4 5" key="1">
    <citation type="submission" date="2019-12" db="EMBL/GenBank/DDBJ databases">
        <title>Paenibacillus sp. nov., an endophytic bacterium isolated from the stem of Dendrobium.</title>
        <authorList>
            <person name="Zhao R."/>
        </authorList>
    </citation>
    <scope>NUCLEOTIDE SEQUENCE [LARGE SCALE GENOMIC DNA]</scope>
    <source>
        <strain evidence="4 5">HJL G12</strain>
    </source>
</reference>
<sequence length="333" mass="38462">MSNVVYNDYLYNEEQKTRFLKGLNENTYTTYLRVLKRASKLEERLGKDLYNFSLFEIEDLLSYLAPKTLQSANGSGSIIQNYIRWAISQDLRDDNLNPLDIMGSSGFYLKFVDKTNKLLITNEELKDIIGDLENWQDSVIPLALFEGIFGREYSELLNLTINDLNIDESTATLKNELKNGEIEKRTIKISEHLMALLIRAAEQKDYSQDNGHSTAKSPVVELADSPYIIRSVKRRATANEKADKHLVLRRLKNIGVWKGLKHLSAINIRNSGMLYMAKELYESKGSLGRDEIITICEYYNIGKQTHADEFYAYSRYTKDFLNEETIKKVYEIE</sequence>
<protein>
    <recommendedName>
        <fullName evidence="6">Core-binding (CB) domain-containing protein</fullName>
    </recommendedName>
</protein>
<evidence type="ECO:0008006" key="6">
    <source>
        <dbReference type="Google" id="ProtNLM"/>
    </source>
</evidence>
<comment type="caution">
    <text evidence="4">The sequence shown here is derived from an EMBL/GenBank/DDBJ whole genome shotgun (WGS) entry which is preliminary data.</text>
</comment>
<dbReference type="GO" id="GO:0003677">
    <property type="term" value="F:DNA binding"/>
    <property type="evidence" value="ECO:0007669"/>
    <property type="project" value="InterPro"/>
</dbReference>
<gene>
    <name evidence="4" type="ORF">GRF59_14860</name>
</gene>
<dbReference type="InterPro" id="IPR011010">
    <property type="entry name" value="DNA_brk_join_enz"/>
</dbReference>
<dbReference type="RefSeq" id="WP_160498511.1">
    <property type="nucleotide sequence ID" value="NZ_WUBI01000002.1"/>
</dbReference>
<accession>A0A7X3LI51</accession>
<keyword evidence="5" id="KW-1185">Reference proteome</keyword>
<name>A0A7X3LI51_9BACL</name>
<feature type="domain" description="MrpR C-terminal catalytic" evidence="3">
    <location>
        <begin position="120"/>
        <end position="331"/>
    </location>
</feature>
<evidence type="ECO:0000259" key="2">
    <source>
        <dbReference type="Pfam" id="PF22822"/>
    </source>
</evidence>
<dbReference type="EMBL" id="WUBI01000002">
    <property type="protein sequence ID" value="MWV44900.1"/>
    <property type="molecule type" value="Genomic_DNA"/>
</dbReference>
<dbReference type="GO" id="GO:0006310">
    <property type="term" value="P:DNA recombination"/>
    <property type="evidence" value="ECO:0007669"/>
    <property type="project" value="UniProtKB-KW"/>
</dbReference>
<dbReference type="AlphaFoldDB" id="A0A7X3LI51"/>
<evidence type="ECO:0000259" key="3">
    <source>
        <dbReference type="Pfam" id="PF22823"/>
    </source>
</evidence>
<dbReference type="InterPro" id="IPR055008">
    <property type="entry name" value="MrpR_C_cat"/>
</dbReference>
<keyword evidence="1" id="KW-0233">DNA recombination</keyword>
<proteinExistence type="predicted"/>
<dbReference type="Pfam" id="PF22822">
    <property type="entry name" value="MrpR_N_CB"/>
    <property type="match status" value="1"/>
</dbReference>
<feature type="domain" description="MrpR N-terminal core-binding" evidence="2">
    <location>
        <begin position="10"/>
        <end position="87"/>
    </location>
</feature>
<evidence type="ECO:0000313" key="5">
    <source>
        <dbReference type="Proteomes" id="UP000460318"/>
    </source>
</evidence>
<evidence type="ECO:0000313" key="4">
    <source>
        <dbReference type="EMBL" id="MWV44900.1"/>
    </source>
</evidence>
<dbReference type="GO" id="GO:0015074">
    <property type="term" value="P:DNA integration"/>
    <property type="evidence" value="ECO:0007669"/>
    <property type="project" value="InterPro"/>
</dbReference>
<evidence type="ECO:0000256" key="1">
    <source>
        <dbReference type="ARBA" id="ARBA00023172"/>
    </source>
</evidence>
<dbReference type="SUPFAM" id="SSF56349">
    <property type="entry name" value="DNA breaking-rejoining enzymes"/>
    <property type="match status" value="1"/>
</dbReference>
<dbReference type="Gene3D" id="1.10.443.10">
    <property type="entry name" value="Intergrase catalytic core"/>
    <property type="match status" value="1"/>
</dbReference>
<dbReference type="Proteomes" id="UP000460318">
    <property type="component" value="Unassembled WGS sequence"/>
</dbReference>
<dbReference type="Pfam" id="PF22823">
    <property type="entry name" value="MrpR_C_cat"/>
    <property type="match status" value="1"/>
</dbReference>
<dbReference type="InterPro" id="IPR013762">
    <property type="entry name" value="Integrase-like_cat_sf"/>
</dbReference>
<organism evidence="4 5">
    <name type="scientific">Paenibacillus dendrobii</name>
    <dbReference type="NCBI Taxonomy" id="2691084"/>
    <lineage>
        <taxon>Bacteria</taxon>
        <taxon>Bacillati</taxon>
        <taxon>Bacillota</taxon>
        <taxon>Bacilli</taxon>
        <taxon>Bacillales</taxon>
        <taxon>Paenibacillaceae</taxon>
        <taxon>Paenibacillus</taxon>
    </lineage>
</organism>
<dbReference type="InterPro" id="IPR055009">
    <property type="entry name" value="MrpR_N_CB"/>
</dbReference>